<dbReference type="EMBL" id="JADUOV010000005">
    <property type="protein sequence ID" value="MBH1789888.1"/>
    <property type="molecule type" value="Genomic_DNA"/>
</dbReference>
<organism evidence="1 2">
    <name type="scientific">Stenotrophomonas maltophilia</name>
    <name type="common">Pseudomonas maltophilia</name>
    <name type="synonym">Xanthomonas maltophilia</name>
    <dbReference type="NCBI Taxonomy" id="40324"/>
    <lineage>
        <taxon>Bacteria</taxon>
        <taxon>Pseudomonadati</taxon>
        <taxon>Pseudomonadota</taxon>
        <taxon>Gammaproteobacteria</taxon>
        <taxon>Lysobacterales</taxon>
        <taxon>Lysobacteraceae</taxon>
        <taxon>Stenotrophomonas</taxon>
        <taxon>Stenotrophomonas maltophilia group</taxon>
    </lineage>
</organism>
<protein>
    <submittedName>
        <fullName evidence="1">Uncharacterized protein</fullName>
    </submittedName>
</protein>
<comment type="caution">
    <text evidence="1">The sequence shown here is derived from an EMBL/GenBank/DDBJ whole genome shotgun (WGS) entry which is preliminary data.</text>
</comment>
<dbReference type="Proteomes" id="UP000634179">
    <property type="component" value="Unassembled WGS sequence"/>
</dbReference>
<gene>
    <name evidence="1" type="ORF">I5V89_08340</name>
</gene>
<name>A0AA40Y2T5_STEMA</name>
<evidence type="ECO:0000313" key="1">
    <source>
        <dbReference type="EMBL" id="MBH1789888.1"/>
    </source>
</evidence>
<evidence type="ECO:0000313" key="2">
    <source>
        <dbReference type="Proteomes" id="UP000634179"/>
    </source>
</evidence>
<accession>A0AA40Y2T5</accession>
<sequence length="50" mass="5366">MADALPTVVDPRHAWMEAVPTKVGSYPPLRGPNKKAAAGQRLCFAYQAAL</sequence>
<proteinExistence type="predicted"/>
<reference evidence="1" key="1">
    <citation type="submission" date="2020-11" db="EMBL/GenBank/DDBJ databases">
        <title>Enhanced detection system for hospital associated transmission using whole genome sequencing surveillance.</title>
        <authorList>
            <person name="Harrison L.H."/>
            <person name="Van Tyne D."/>
            <person name="Marsh J.W."/>
            <person name="Griffith M.P."/>
            <person name="Snyder D.J."/>
            <person name="Cooper V.S."/>
            <person name="Mustapha M."/>
        </authorList>
    </citation>
    <scope>NUCLEOTIDE SEQUENCE</scope>
    <source>
        <strain evidence="1">STEN00053</strain>
    </source>
</reference>
<dbReference type="AlphaFoldDB" id="A0AA40Y2T5"/>